<name>A0A914Y5J3_9BILA</name>
<organism evidence="2 3">
    <name type="scientific">Panagrolaimus superbus</name>
    <dbReference type="NCBI Taxonomy" id="310955"/>
    <lineage>
        <taxon>Eukaryota</taxon>
        <taxon>Metazoa</taxon>
        <taxon>Ecdysozoa</taxon>
        <taxon>Nematoda</taxon>
        <taxon>Chromadorea</taxon>
        <taxon>Rhabditida</taxon>
        <taxon>Tylenchina</taxon>
        <taxon>Panagrolaimomorpha</taxon>
        <taxon>Panagrolaimoidea</taxon>
        <taxon>Panagrolaimidae</taxon>
        <taxon>Panagrolaimus</taxon>
    </lineage>
</organism>
<dbReference type="WBParaSite" id="PSU_v2.g15471.t1">
    <property type="protein sequence ID" value="PSU_v2.g15471.t1"/>
    <property type="gene ID" value="PSU_v2.g15471"/>
</dbReference>
<proteinExistence type="predicted"/>
<feature type="region of interest" description="Disordered" evidence="1">
    <location>
        <begin position="162"/>
        <end position="186"/>
    </location>
</feature>
<evidence type="ECO:0000313" key="3">
    <source>
        <dbReference type="WBParaSite" id="PSU_v2.g15471.t1"/>
    </source>
</evidence>
<sequence>MTVDFGNETGIYANDTTFILHYADHMSELLKSFCKCRFNSAVLLTNRIVNITSESTLDFTDIISYSCTEFTTILLGRNDADYNDTLNLLKETYGVIRDNMADKSTVFNVPDYSCLGYLTTCISPCQTSSSLSCDGIQLDNCLANTTTTTTTITTTATTATTTTAPSTTSTATTTATAPSTASSTTTATATPPEVYILLIFIQIYFYYSQRFW</sequence>
<evidence type="ECO:0000256" key="1">
    <source>
        <dbReference type="SAM" id="MobiDB-lite"/>
    </source>
</evidence>
<dbReference type="Proteomes" id="UP000887577">
    <property type="component" value="Unplaced"/>
</dbReference>
<dbReference type="AlphaFoldDB" id="A0A914Y5J3"/>
<accession>A0A914Y5J3</accession>
<evidence type="ECO:0000313" key="2">
    <source>
        <dbReference type="Proteomes" id="UP000887577"/>
    </source>
</evidence>
<keyword evidence="2" id="KW-1185">Reference proteome</keyword>
<reference evidence="3" key="1">
    <citation type="submission" date="2022-11" db="UniProtKB">
        <authorList>
            <consortium name="WormBaseParasite"/>
        </authorList>
    </citation>
    <scope>IDENTIFICATION</scope>
</reference>
<protein>
    <submittedName>
        <fullName evidence="3">Uncharacterized protein</fullName>
    </submittedName>
</protein>